<feature type="domain" description="AIG1-type G" evidence="2">
    <location>
        <begin position="33"/>
        <end position="217"/>
    </location>
</feature>
<dbReference type="EMBL" id="JAFIQS010000003">
    <property type="protein sequence ID" value="KAG5170878.1"/>
    <property type="molecule type" value="Genomic_DNA"/>
</dbReference>
<comment type="caution">
    <text evidence="3">The sequence shown here is derived from an EMBL/GenBank/DDBJ whole genome shotgun (WGS) entry which is preliminary data.</text>
</comment>
<dbReference type="GO" id="GO:0005525">
    <property type="term" value="F:GTP binding"/>
    <property type="evidence" value="ECO:0007669"/>
    <property type="project" value="InterPro"/>
</dbReference>
<evidence type="ECO:0000259" key="2">
    <source>
        <dbReference type="Pfam" id="PF04548"/>
    </source>
</evidence>
<dbReference type="InterPro" id="IPR006703">
    <property type="entry name" value="G_AIG1"/>
</dbReference>
<evidence type="ECO:0000313" key="3">
    <source>
        <dbReference type="EMBL" id="KAG5170878.1"/>
    </source>
</evidence>
<dbReference type="SUPFAM" id="SSF52540">
    <property type="entry name" value="P-loop containing nucleoside triphosphate hydrolases"/>
    <property type="match status" value="1"/>
</dbReference>
<protein>
    <recommendedName>
        <fullName evidence="2">AIG1-type G domain-containing protein</fullName>
    </recommendedName>
</protein>
<dbReference type="Pfam" id="PF04548">
    <property type="entry name" value="AIG1"/>
    <property type="match status" value="1"/>
</dbReference>
<gene>
    <name evidence="3" type="ORF">JR316_002953</name>
</gene>
<dbReference type="OrthoDB" id="8954335at2759"/>
<proteinExistence type="predicted"/>
<dbReference type="AlphaFoldDB" id="A0A8H7Y498"/>
<name>A0A8H7Y498_PSICU</name>
<reference evidence="3" key="1">
    <citation type="submission" date="2021-02" db="EMBL/GenBank/DDBJ databases">
        <title>Psilocybe cubensis genome.</title>
        <authorList>
            <person name="Mckernan K.J."/>
            <person name="Crawford S."/>
            <person name="Trippe A."/>
            <person name="Kane L.T."/>
            <person name="Mclaughlin S."/>
        </authorList>
    </citation>
    <scope>NUCLEOTIDE SEQUENCE [LARGE SCALE GENOMIC DNA]</scope>
    <source>
        <strain evidence="3">MGC-MH-2018</strain>
    </source>
</reference>
<accession>A0A8H7Y498</accession>
<evidence type="ECO:0000256" key="1">
    <source>
        <dbReference type="ARBA" id="ARBA00022741"/>
    </source>
</evidence>
<dbReference type="CDD" id="cd00882">
    <property type="entry name" value="Ras_like_GTPase"/>
    <property type="match status" value="1"/>
</dbReference>
<dbReference type="Gene3D" id="3.40.50.300">
    <property type="entry name" value="P-loop containing nucleotide triphosphate hydrolases"/>
    <property type="match status" value="1"/>
</dbReference>
<sequence>MQKVFSKPKIASTIRDQGELEKLLNIRNIVIPVMGPTGVGKSTFINAIVAKEFDEIDSSSMKPCLMEVGHGLVSCTKDVQASCIKSPMDLVRMQQMLDHSVVLVDTPGFDDTYRDDFEILQKIADWLKESYNDQHVIAGVIYLHDISLDRFPGSAAKNLDVFKSLCGRQAFSSIVMVETKGEKAFPDRVERYDQEMRNSFWKDLVEAGVTIRSFDNDYESARSVVDYILTEFTQKFILQLQKEVAEDHKLLPDTDAGRKLKLALKDVLERSQDLLSKSSVYNVDPETLKVMEETVKLLSAQVAALRKPSPLKAFFQRLSNLF</sequence>
<dbReference type="InterPro" id="IPR027417">
    <property type="entry name" value="P-loop_NTPase"/>
</dbReference>
<keyword evidence="1" id="KW-0547">Nucleotide-binding</keyword>
<organism evidence="3">
    <name type="scientific">Psilocybe cubensis</name>
    <name type="common">Psychedelic mushroom</name>
    <name type="synonym">Stropharia cubensis</name>
    <dbReference type="NCBI Taxonomy" id="181762"/>
    <lineage>
        <taxon>Eukaryota</taxon>
        <taxon>Fungi</taxon>
        <taxon>Dikarya</taxon>
        <taxon>Basidiomycota</taxon>
        <taxon>Agaricomycotina</taxon>
        <taxon>Agaricomycetes</taxon>
        <taxon>Agaricomycetidae</taxon>
        <taxon>Agaricales</taxon>
        <taxon>Agaricineae</taxon>
        <taxon>Strophariaceae</taxon>
        <taxon>Psilocybe</taxon>
    </lineage>
</organism>